<protein>
    <submittedName>
        <fullName evidence="2">Uncharacterized protein</fullName>
    </submittedName>
</protein>
<evidence type="ECO:0000313" key="3">
    <source>
        <dbReference type="Proteomes" id="UP001515100"/>
    </source>
</evidence>
<comment type="caution">
    <text evidence="2">The sequence shown here is derived from an EMBL/GenBank/DDBJ whole genome shotgun (WGS) entry which is preliminary data.</text>
</comment>
<dbReference type="RefSeq" id="WP_129185030.1">
    <property type="nucleotide sequence ID" value="NZ_JAGIOG010000001.1"/>
</dbReference>
<keyword evidence="3" id="KW-1185">Reference proteome</keyword>
<keyword evidence="1" id="KW-0472">Membrane</keyword>
<dbReference type="Proteomes" id="UP001515100">
    <property type="component" value="Unassembled WGS sequence"/>
</dbReference>
<evidence type="ECO:0000313" key="2">
    <source>
        <dbReference type="EMBL" id="KAA1373707.1"/>
    </source>
</evidence>
<keyword evidence="1" id="KW-0812">Transmembrane</keyword>
<dbReference type="AlphaFoldDB" id="A0A641AKM3"/>
<accession>A0A641AKM3</accession>
<dbReference type="OrthoDB" id="3746732at2"/>
<dbReference type="EMBL" id="SDPP02000005">
    <property type="protein sequence ID" value="KAA1373707.1"/>
    <property type="molecule type" value="Genomic_DNA"/>
</dbReference>
<feature type="transmembrane region" description="Helical" evidence="1">
    <location>
        <begin position="41"/>
        <end position="62"/>
    </location>
</feature>
<gene>
    <name evidence="2" type="ORF">ESP62_017280</name>
</gene>
<feature type="transmembrane region" description="Helical" evidence="1">
    <location>
        <begin position="12"/>
        <end position="29"/>
    </location>
</feature>
<name>A0A641AKM3_9ACTN</name>
<proteinExistence type="predicted"/>
<evidence type="ECO:0000256" key="1">
    <source>
        <dbReference type="SAM" id="Phobius"/>
    </source>
</evidence>
<keyword evidence="1" id="KW-1133">Transmembrane helix</keyword>
<reference evidence="2" key="1">
    <citation type="submission" date="2019-09" db="EMBL/GenBank/DDBJ databases">
        <authorList>
            <person name="Li J."/>
        </authorList>
    </citation>
    <scope>NUCLEOTIDE SEQUENCE [LARGE SCALE GENOMIC DNA]</scope>
    <source>
        <strain evidence="2">NRBC 14897</strain>
    </source>
</reference>
<organism evidence="2 3">
    <name type="scientific">Aeromicrobium fastidiosum</name>
    <dbReference type="NCBI Taxonomy" id="52699"/>
    <lineage>
        <taxon>Bacteria</taxon>
        <taxon>Bacillati</taxon>
        <taxon>Actinomycetota</taxon>
        <taxon>Actinomycetes</taxon>
        <taxon>Propionibacteriales</taxon>
        <taxon>Nocardioidaceae</taxon>
        <taxon>Aeromicrobium</taxon>
    </lineage>
</organism>
<sequence>MNPGRAARDVGGWLLTAVGVVVILLVTTGDHRFSRGAGAVVAVAVGLSALAPVLAGIAYLAVRRRNRATEAAVDGTSVSPRARAVQTSLASVLDRVAESTDGALGMSRVVLGDRLELTATTLRDIDDPWEALRVMWFVRPSQVADYPQSQHLRNLPAWAQDTVVLLDLRRELQLRGVGSALSDEPGFYRHGFARVCEAATHTGSAELVDVLLGARREASADVRTAHRERQRLLELLDDVAVWTGLLDGRP</sequence>